<name>A0ABW4G402_9ACTN</name>
<evidence type="ECO:0000313" key="3">
    <source>
        <dbReference type="Proteomes" id="UP001597097"/>
    </source>
</evidence>
<accession>A0ABW4G402</accession>
<evidence type="ECO:0000256" key="1">
    <source>
        <dbReference type="SAM" id="SignalP"/>
    </source>
</evidence>
<dbReference type="EMBL" id="JBHUCM010000010">
    <property type="protein sequence ID" value="MFD1537443.1"/>
    <property type="molecule type" value="Genomic_DNA"/>
</dbReference>
<reference evidence="3" key="1">
    <citation type="journal article" date="2019" name="Int. J. Syst. Evol. Microbiol.">
        <title>The Global Catalogue of Microorganisms (GCM) 10K type strain sequencing project: providing services to taxonomists for standard genome sequencing and annotation.</title>
        <authorList>
            <consortium name="The Broad Institute Genomics Platform"/>
            <consortium name="The Broad Institute Genome Sequencing Center for Infectious Disease"/>
            <person name="Wu L."/>
            <person name="Ma J."/>
        </authorList>
    </citation>
    <scope>NUCLEOTIDE SEQUENCE [LARGE SCALE GENOMIC DNA]</scope>
    <source>
        <strain evidence="3">CGMCC 1.15399</strain>
    </source>
</reference>
<dbReference type="RefSeq" id="WP_219534732.1">
    <property type="nucleotide sequence ID" value="NZ_JAHKRM010000023.1"/>
</dbReference>
<protein>
    <submittedName>
        <fullName evidence="2">Carboxypeptidase-like regulatory domain-containing protein</fullName>
    </submittedName>
</protein>
<keyword evidence="3" id="KW-1185">Reference proteome</keyword>
<evidence type="ECO:0000313" key="2">
    <source>
        <dbReference type="EMBL" id="MFD1537443.1"/>
    </source>
</evidence>
<feature type="chain" id="PRO_5046793789" evidence="1">
    <location>
        <begin position="27"/>
        <end position="443"/>
    </location>
</feature>
<comment type="caution">
    <text evidence="2">The sequence shown here is derived from an EMBL/GenBank/DDBJ whole genome shotgun (WGS) entry which is preliminary data.</text>
</comment>
<feature type="signal peptide" evidence="1">
    <location>
        <begin position="1"/>
        <end position="26"/>
    </location>
</feature>
<proteinExistence type="predicted"/>
<organism evidence="2 3">
    <name type="scientific">Nonomuraea guangzhouensis</name>
    <dbReference type="NCBI Taxonomy" id="1291555"/>
    <lineage>
        <taxon>Bacteria</taxon>
        <taxon>Bacillati</taxon>
        <taxon>Actinomycetota</taxon>
        <taxon>Actinomycetes</taxon>
        <taxon>Streptosporangiales</taxon>
        <taxon>Streptosporangiaceae</taxon>
        <taxon>Nonomuraea</taxon>
    </lineage>
</organism>
<sequence length="443" mass="47596">MRRIIAALAGILAGLTLIAGPQPATAQSLGTITINWSGSDNDDLGKIRVSTTSDQPIATLKAHVISATGQELAAIDDFALTSGTSTNGIWTTRTRVQLTELGTYRIDVEATDTEGTHVTAERTGQLIYMVKTVFDPLAPSRPTVDYTHRHVTVKGRIYGIWPGSGERKPLGQGFPISFAISYLNKQGGYADFDHAELTTDAKGRFQHSLTLKMGAEFTATYPYSNDHLWYMRGTSDKLIVKAKESATEVKVNVAPVRVNAGDQLTVSGLARWRSPSGWQPIPDATLGVRVENTNNAPRSVTTDAQGRYSLTFVPYTTGTVTVAYSTEDPFKANSSTIVPFTVAHPASFSDFKAVREAAEVVVTGHLAFTGSSTPADPQAIIEFSADGTTWAARSTRPAYWDGSGYAFGDAITEPAAGHWRARFEGGEHFQDALSQSVEVGAAQ</sequence>
<gene>
    <name evidence="2" type="ORF">ACFSJ0_10390</name>
</gene>
<keyword evidence="1" id="KW-0732">Signal</keyword>
<dbReference type="Proteomes" id="UP001597097">
    <property type="component" value="Unassembled WGS sequence"/>
</dbReference>